<evidence type="ECO:0000256" key="3">
    <source>
        <dbReference type="ARBA" id="ARBA00023125"/>
    </source>
</evidence>
<evidence type="ECO:0000256" key="2">
    <source>
        <dbReference type="ARBA" id="ARBA00023015"/>
    </source>
</evidence>
<evidence type="ECO:0000313" key="6">
    <source>
        <dbReference type="EMBL" id="MFC3228580.1"/>
    </source>
</evidence>
<keyword evidence="4" id="KW-0804">Transcription</keyword>
<organism evidence="6 7">
    <name type="scientific">Marinibaculum pumilum</name>
    <dbReference type="NCBI Taxonomy" id="1766165"/>
    <lineage>
        <taxon>Bacteria</taxon>
        <taxon>Pseudomonadati</taxon>
        <taxon>Pseudomonadota</taxon>
        <taxon>Alphaproteobacteria</taxon>
        <taxon>Rhodospirillales</taxon>
        <taxon>Rhodospirillaceae</taxon>
        <taxon>Marinibaculum</taxon>
    </lineage>
</organism>
<dbReference type="RefSeq" id="WP_379901840.1">
    <property type="nucleotide sequence ID" value="NZ_JBHRTR010000028.1"/>
</dbReference>
<keyword evidence="2" id="KW-0805">Transcription regulation</keyword>
<sequence length="306" mass="32418">MDRDGLAAFLAVHRERSFSRAAERLYRTQPAISRRVRLLEQALGAPLFERTAQGPVLSQAGRVLLPHAERALAALADAEAAVRALAGPDAGPISLAVVGTLADAAFGDVLRAFARRHPAVEMRLRTATSAEVSDLVRRGEALLGLRYGSDSAADLDCVTLSRERLIVVCAPDHPLAGRTVAGLRDLAQAHWLAFPDQPGRSEHAAAHIFAMFLAHGIEAPDWTAVDSLTAQKRLVEAGFGLALLAESGVAEECGSGRLAAITVAGLDASRPVVLVRRGAGFLSMAAQDFCRHLATHLAWPETAAGR</sequence>
<dbReference type="Pfam" id="PF00126">
    <property type="entry name" value="HTH_1"/>
    <property type="match status" value="1"/>
</dbReference>
<comment type="caution">
    <text evidence="6">The sequence shown here is derived from an EMBL/GenBank/DDBJ whole genome shotgun (WGS) entry which is preliminary data.</text>
</comment>
<dbReference type="PANTHER" id="PTHR30126">
    <property type="entry name" value="HTH-TYPE TRANSCRIPTIONAL REGULATOR"/>
    <property type="match status" value="1"/>
</dbReference>
<protein>
    <submittedName>
        <fullName evidence="6">LysR family transcriptional regulator</fullName>
    </submittedName>
</protein>
<dbReference type="SUPFAM" id="SSF53850">
    <property type="entry name" value="Periplasmic binding protein-like II"/>
    <property type="match status" value="1"/>
</dbReference>
<keyword evidence="7" id="KW-1185">Reference proteome</keyword>
<dbReference type="InterPro" id="IPR036390">
    <property type="entry name" value="WH_DNA-bd_sf"/>
</dbReference>
<dbReference type="Pfam" id="PF03466">
    <property type="entry name" value="LysR_substrate"/>
    <property type="match status" value="1"/>
</dbReference>
<gene>
    <name evidence="6" type="ORF">ACFOGJ_15150</name>
</gene>
<accession>A0ABV7L1R0</accession>
<evidence type="ECO:0000256" key="1">
    <source>
        <dbReference type="ARBA" id="ARBA00009437"/>
    </source>
</evidence>
<dbReference type="Gene3D" id="3.40.190.290">
    <property type="match status" value="1"/>
</dbReference>
<feature type="domain" description="HTH lysR-type" evidence="5">
    <location>
        <begin position="1"/>
        <end position="58"/>
    </location>
</feature>
<dbReference type="InterPro" id="IPR005119">
    <property type="entry name" value="LysR_subst-bd"/>
</dbReference>
<dbReference type="Gene3D" id="1.10.10.10">
    <property type="entry name" value="Winged helix-like DNA-binding domain superfamily/Winged helix DNA-binding domain"/>
    <property type="match status" value="1"/>
</dbReference>
<evidence type="ECO:0000259" key="5">
    <source>
        <dbReference type="PROSITE" id="PS50931"/>
    </source>
</evidence>
<evidence type="ECO:0000256" key="4">
    <source>
        <dbReference type="ARBA" id="ARBA00023163"/>
    </source>
</evidence>
<keyword evidence="3" id="KW-0238">DNA-binding</keyword>
<dbReference type="CDD" id="cd05466">
    <property type="entry name" value="PBP2_LTTR_substrate"/>
    <property type="match status" value="1"/>
</dbReference>
<dbReference type="InterPro" id="IPR036388">
    <property type="entry name" value="WH-like_DNA-bd_sf"/>
</dbReference>
<dbReference type="PANTHER" id="PTHR30126:SF39">
    <property type="entry name" value="HTH-TYPE TRANSCRIPTIONAL REGULATOR CYSL"/>
    <property type="match status" value="1"/>
</dbReference>
<dbReference type="PRINTS" id="PR00039">
    <property type="entry name" value="HTHLYSR"/>
</dbReference>
<dbReference type="Proteomes" id="UP001595528">
    <property type="component" value="Unassembled WGS sequence"/>
</dbReference>
<dbReference type="InterPro" id="IPR000847">
    <property type="entry name" value="LysR_HTH_N"/>
</dbReference>
<dbReference type="PROSITE" id="PS50931">
    <property type="entry name" value="HTH_LYSR"/>
    <property type="match status" value="1"/>
</dbReference>
<dbReference type="SUPFAM" id="SSF46785">
    <property type="entry name" value="Winged helix' DNA-binding domain"/>
    <property type="match status" value="1"/>
</dbReference>
<reference evidence="7" key="1">
    <citation type="journal article" date="2019" name="Int. J. Syst. Evol. Microbiol.">
        <title>The Global Catalogue of Microorganisms (GCM) 10K type strain sequencing project: providing services to taxonomists for standard genome sequencing and annotation.</title>
        <authorList>
            <consortium name="The Broad Institute Genomics Platform"/>
            <consortium name="The Broad Institute Genome Sequencing Center for Infectious Disease"/>
            <person name="Wu L."/>
            <person name="Ma J."/>
        </authorList>
    </citation>
    <scope>NUCLEOTIDE SEQUENCE [LARGE SCALE GENOMIC DNA]</scope>
    <source>
        <strain evidence="7">KCTC 42964</strain>
    </source>
</reference>
<evidence type="ECO:0000313" key="7">
    <source>
        <dbReference type="Proteomes" id="UP001595528"/>
    </source>
</evidence>
<name>A0ABV7L1R0_9PROT</name>
<comment type="similarity">
    <text evidence="1">Belongs to the LysR transcriptional regulatory family.</text>
</comment>
<proteinExistence type="inferred from homology"/>
<dbReference type="EMBL" id="JBHRTR010000028">
    <property type="protein sequence ID" value="MFC3228580.1"/>
    <property type="molecule type" value="Genomic_DNA"/>
</dbReference>